<dbReference type="PROSITE" id="PS50850">
    <property type="entry name" value="MFS"/>
    <property type="match status" value="1"/>
</dbReference>
<protein>
    <submittedName>
        <fullName evidence="9">MFS transporter</fullName>
    </submittedName>
</protein>
<feature type="transmembrane region" description="Helical" evidence="7">
    <location>
        <begin position="253"/>
        <end position="272"/>
    </location>
</feature>
<evidence type="ECO:0000256" key="5">
    <source>
        <dbReference type="ARBA" id="ARBA00022989"/>
    </source>
</evidence>
<dbReference type="EMBL" id="JACEFG010000003">
    <property type="protein sequence ID" value="MBA2176064.1"/>
    <property type="molecule type" value="Genomic_DNA"/>
</dbReference>
<dbReference type="AlphaFoldDB" id="A0A838CVV4"/>
<dbReference type="InterPro" id="IPR010290">
    <property type="entry name" value="TM_effector"/>
</dbReference>
<proteinExistence type="predicted"/>
<evidence type="ECO:0000313" key="10">
    <source>
        <dbReference type="Proteomes" id="UP000571017"/>
    </source>
</evidence>
<sequence>MKSSSFRFLWIGQAMANLGDVFYIVGLISIMYAASQSAFYLALLPFINTFGRFISGYLSPLLFEKYPLKTLLSRSQIIKTLFLLGLATFTTIQPQGSIVIILFFIFTIAFLDGWAAPASRAMLPRLVNKQEIVKANSFFSLVSQVVQLGGWALGGVMVAWIGGQNVIWLTFTLFILSSVFMMLMQDSTEFSQSIEKSTRVVLKEGWSTIWNTPIFQKIHVVIFIESIANVVWIAAIIYVFVSEVLQKSEAWWGYINTTFFIGLILGGLYCARYPSFIERNLKKVMILTSVSVSIATLWFGFNRIASLALVLSVVFGIVEQIKSITMETYLQTEATSDDLPKIYGAQGALTALTFGLSSLLLGGIADVFGVQYAFLLAGTLLAIAAVYLIFSKQLFPETYTNN</sequence>
<feature type="transmembrane region" description="Helical" evidence="7">
    <location>
        <begin position="98"/>
        <end position="117"/>
    </location>
</feature>
<keyword evidence="4 7" id="KW-0812">Transmembrane</keyword>
<dbReference type="InterPro" id="IPR020846">
    <property type="entry name" value="MFS_dom"/>
</dbReference>
<feature type="transmembrane region" description="Helical" evidence="7">
    <location>
        <begin position="138"/>
        <end position="160"/>
    </location>
</feature>
<gene>
    <name evidence="9" type="ORF">H0266_14300</name>
</gene>
<evidence type="ECO:0000256" key="2">
    <source>
        <dbReference type="ARBA" id="ARBA00022448"/>
    </source>
</evidence>
<keyword evidence="2" id="KW-0813">Transport</keyword>
<dbReference type="Gene3D" id="1.20.1250.20">
    <property type="entry name" value="MFS general substrate transporter like domains"/>
    <property type="match status" value="1"/>
</dbReference>
<keyword evidence="3" id="KW-1003">Cell membrane</keyword>
<keyword evidence="5 7" id="KW-1133">Transmembrane helix</keyword>
<dbReference type="CDD" id="cd06173">
    <property type="entry name" value="MFS_MefA_like"/>
    <property type="match status" value="1"/>
</dbReference>
<dbReference type="PANTHER" id="PTHR23513:SF19">
    <property type="entry name" value="MAJOR FACILITATOR SUPERFAMILY (MFS) PROFILE DOMAIN-CONTAINING PROTEIN"/>
    <property type="match status" value="1"/>
</dbReference>
<feature type="transmembrane region" description="Helical" evidence="7">
    <location>
        <begin position="342"/>
        <end position="364"/>
    </location>
</feature>
<organism evidence="9 10">
    <name type="scientific">Halobacillus locisalis</name>
    <dbReference type="NCBI Taxonomy" id="220753"/>
    <lineage>
        <taxon>Bacteria</taxon>
        <taxon>Bacillati</taxon>
        <taxon>Bacillota</taxon>
        <taxon>Bacilli</taxon>
        <taxon>Bacillales</taxon>
        <taxon>Bacillaceae</taxon>
        <taxon>Halobacillus</taxon>
    </lineage>
</organism>
<evidence type="ECO:0000313" key="9">
    <source>
        <dbReference type="EMBL" id="MBA2176064.1"/>
    </source>
</evidence>
<keyword evidence="10" id="KW-1185">Reference proteome</keyword>
<evidence type="ECO:0000256" key="3">
    <source>
        <dbReference type="ARBA" id="ARBA00022475"/>
    </source>
</evidence>
<feature type="domain" description="Major facilitator superfamily (MFS) profile" evidence="8">
    <location>
        <begin position="214"/>
        <end position="402"/>
    </location>
</feature>
<dbReference type="InterPro" id="IPR036259">
    <property type="entry name" value="MFS_trans_sf"/>
</dbReference>
<evidence type="ECO:0000256" key="4">
    <source>
        <dbReference type="ARBA" id="ARBA00022692"/>
    </source>
</evidence>
<dbReference type="PANTHER" id="PTHR23513">
    <property type="entry name" value="INTEGRAL MEMBRANE EFFLUX PROTEIN-RELATED"/>
    <property type="match status" value="1"/>
</dbReference>
<keyword evidence="6 7" id="KW-0472">Membrane</keyword>
<dbReference type="GO" id="GO:0005886">
    <property type="term" value="C:plasma membrane"/>
    <property type="evidence" value="ECO:0007669"/>
    <property type="project" value="UniProtKB-SubCell"/>
</dbReference>
<comment type="caution">
    <text evidence="9">The sequence shown here is derived from an EMBL/GenBank/DDBJ whole genome shotgun (WGS) entry which is preliminary data.</text>
</comment>
<feature type="transmembrane region" description="Helical" evidence="7">
    <location>
        <begin position="166"/>
        <end position="184"/>
    </location>
</feature>
<dbReference type="RefSeq" id="WP_181473106.1">
    <property type="nucleotide sequence ID" value="NZ_JACEFG010000003.1"/>
</dbReference>
<evidence type="ECO:0000256" key="6">
    <source>
        <dbReference type="ARBA" id="ARBA00023136"/>
    </source>
</evidence>
<reference evidence="9 10" key="1">
    <citation type="journal article" date="2004" name="Extremophiles">
        <title>Halobacillus locisalis sp. nov., a halophilic bacterium isolated from a marine solar saltern of the Yellow Sea in Korea.</title>
        <authorList>
            <person name="Yoon J.H."/>
            <person name="Kang K.H."/>
            <person name="Oh T.K."/>
            <person name="Park Y.H."/>
        </authorList>
    </citation>
    <scope>NUCLEOTIDE SEQUENCE [LARGE SCALE GENOMIC DNA]</scope>
    <source>
        <strain evidence="9 10">KCTC 3788</strain>
    </source>
</reference>
<feature type="transmembrane region" description="Helical" evidence="7">
    <location>
        <begin position="370"/>
        <end position="390"/>
    </location>
</feature>
<comment type="subcellular location">
    <subcellularLocation>
        <location evidence="1">Cell membrane</location>
        <topology evidence="1">Multi-pass membrane protein</topology>
    </subcellularLocation>
</comment>
<evidence type="ECO:0000256" key="1">
    <source>
        <dbReference type="ARBA" id="ARBA00004651"/>
    </source>
</evidence>
<accession>A0A838CVV4</accession>
<dbReference type="Proteomes" id="UP000571017">
    <property type="component" value="Unassembled WGS sequence"/>
</dbReference>
<feature type="transmembrane region" description="Helical" evidence="7">
    <location>
        <begin position="220"/>
        <end position="241"/>
    </location>
</feature>
<evidence type="ECO:0000259" key="8">
    <source>
        <dbReference type="PROSITE" id="PS50850"/>
    </source>
</evidence>
<name>A0A838CVV4_9BACI</name>
<dbReference type="Pfam" id="PF05977">
    <property type="entry name" value="MFS_3"/>
    <property type="match status" value="1"/>
</dbReference>
<dbReference type="SUPFAM" id="SSF103473">
    <property type="entry name" value="MFS general substrate transporter"/>
    <property type="match status" value="1"/>
</dbReference>
<dbReference type="GO" id="GO:0022857">
    <property type="term" value="F:transmembrane transporter activity"/>
    <property type="evidence" value="ECO:0007669"/>
    <property type="project" value="InterPro"/>
</dbReference>
<feature type="transmembrane region" description="Helical" evidence="7">
    <location>
        <begin position="7"/>
        <end position="32"/>
    </location>
</feature>
<evidence type="ECO:0000256" key="7">
    <source>
        <dbReference type="SAM" id="Phobius"/>
    </source>
</evidence>